<dbReference type="Proteomes" id="UP000680839">
    <property type="component" value="Chromosome"/>
</dbReference>
<sequence>MEPAALLRALFLQALAACVQRNIASRSAPTRSDATDIMIGRIMNNLLLPI</sequence>
<evidence type="ECO:0000313" key="2">
    <source>
        <dbReference type="Proteomes" id="UP000680839"/>
    </source>
</evidence>
<reference evidence="1" key="1">
    <citation type="submission" date="2021-06" db="EMBL/GenBank/DDBJ databases">
        <title>Bradyrhizobium sp. S2-20-1 Genome sequencing.</title>
        <authorList>
            <person name="Jin L."/>
        </authorList>
    </citation>
    <scope>NUCLEOTIDE SEQUENCE</scope>
    <source>
        <strain evidence="1">S2-20-1</strain>
    </source>
</reference>
<dbReference type="RefSeq" id="WP_215619928.1">
    <property type="nucleotide sequence ID" value="NZ_CP076134.1"/>
</dbReference>
<evidence type="ECO:0000313" key="1">
    <source>
        <dbReference type="EMBL" id="QWG11016.1"/>
    </source>
</evidence>
<proteinExistence type="predicted"/>
<protein>
    <submittedName>
        <fullName evidence="1">Uncharacterized protein</fullName>
    </submittedName>
</protein>
<accession>A0A975NAM8</accession>
<gene>
    <name evidence="1" type="ORF">KMZ29_14620</name>
</gene>
<name>A0A975NAM8_9BRAD</name>
<dbReference type="EMBL" id="CP076134">
    <property type="protein sequence ID" value="QWG11016.1"/>
    <property type="molecule type" value="Genomic_DNA"/>
</dbReference>
<organism evidence="1 2">
    <name type="scientific">Bradyrhizobium sediminis</name>
    <dbReference type="NCBI Taxonomy" id="2840469"/>
    <lineage>
        <taxon>Bacteria</taxon>
        <taxon>Pseudomonadati</taxon>
        <taxon>Pseudomonadota</taxon>
        <taxon>Alphaproteobacteria</taxon>
        <taxon>Hyphomicrobiales</taxon>
        <taxon>Nitrobacteraceae</taxon>
        <taxon>Bradyrhizobium</taxon>
    </lineage>
</organism>
<dbReference type="AlphaFoldDB" id="A0A975NAM8"/>